<accession>A0A9P4VQY5</accession>
<evidence type="ECO:0000313" key="3">
    <source>
        <dbReference type="Proteomes" id="UP000799429"/>
    </source>
</evidence>
<sequence length="243" mass="27640">MHSSILDQIDGVAESKEGEEGEPRLGQSISLQSSPLPVRRIITPTPFRPTCTFHINTHPRIFILDLTPYITESYERTPESFKEQAYMIARFSPPYPAYYGGKTNIPGSRIRILRAATNETVAEWKMRNQKIYEPVGWVHKQDNPPDNTLNWAFSVDTFTDNGITFAWETNWDVNSRYGMTLFKHAGETTTLVGKLWRQPLHATSGFLILNSNNVEDVVGIWTCVMAMQRYSGPTVTDFFSPTT</sequence>
<dbReference type="Proteomes" id="UP000799429">
    <property type="component" value="Unassembled WGS sequence"/>
</dbReference>
<feature type="region of interest" description="Disordered" evidence="1">
    <location>
        <begin position="1"/>
        <end position="30"/>
    </location>
</feature>
<name>A0A9P4VQY5_9PEZI</name>
<reference evidence="2" key="1">
    <citation type="journal article" date="2020" name="Stud. Mycol.">
        <title>101 Dothideomycetes genomes: a test case for predicting lifestyles and emergence of pathogens.</title>
        <authorList>
            <person name="Haridas S."/>
            <person name="Albert R."/>
            <person name="Binder M."/>
            <person name="Bloem J."/>
            <person name="Labutti K."/>
            <person name="Salamov A."/>
            <person name="Andreopoulos B."/>
            <person name="Baker S."/>
            <person name="Barry K."/>
            <person name="Bills G."/>
            <person name="Bluhm B."/>
            <person name="Cannon C."/>
            <person name="Castanera R."/>
            <person name="Culley D."/>
            <person name="Daum C."/>
            <person name="Ezra D."/>
            <person name="Gonzalez J."/>
            <person name="Henrissat B."/>
            <person name="Kuo A."/>
            <person name="Liang C."/>
            <person name="Lipzen A."/>
            <person name="Lutzoni F."/>
            <person name="Magnuson J."/>
            <person name="Mondo S."/>
            <person name="Nolan M."/>
            <person name="Ohm R."/>
            <person name="Pangilinan J."/>
            <person name="Park H.-J."/>
            <person name="Ramirez L."/>
            <person name="Alfaro M."/>
            <person name="Sun H."/>
            <person name="Tritt A."/>
            <person name="Yoshinaga Y."/>
            <person name="Zwiers L.-H."/>
            <person name="Turgeon B."/>
            <person name="Goodwin S."/>
            <person name="Spatafora J."/>
            <person name="Crous P."/>
            <person name="Grigoriev I."/>
        </authorList>
    </citation>
    <scope>NUCLEOTIDE SEQUENCE</scope>
    <source>
        <strain evidence="2">CBS 101060</strain>
    </source>
</reference>
<evidence type="ECO:0000256" key="1">
    <source>
        <dbReference type="SAM" id="MobiDB-lite"/>
    </source>
</evidence>
<dbReference type="EMBL" id="MU006097">
    <property type="protein sequence ID" value="KAF2838272.1"/>
    <property type="molecule type" value="Genomic_DNA"/>
</dbReference>
<gene>
    <name evidence="2" type="ORF">M501DRAFT_1005144</name>
</gene>
<feature type="compositionally biased region" description="Basic and acidic residues" evidence="1">
    <location>
        <begin position="13"/>
        <end position="23"/>
    </location>
</feature>
<protein>
    <submittedName>
        <fullName evidence="2">Uncharacterized protein</fullName>
    </submittedName>
</protein>
<dbReference type="OrthoDB" id="21214at2759"/>
<keyword evidence="3" id="KW-1185">Reference proteome</keyword>
<dbReference type="AlphaFoldDB" id="A0A9P4VQY5"/>
<comment type="caution">
    <text evidence="2">The sequence shown here is derived from an EMBL/GenBank/DDBJ whole genome shotgun (WGS) entry which is preliminary data.</text>
</comment>
<proteinExistence type="predicted"/>
<evidence type="ECO:0000313" key="2">
    <source>
        <dbReference type="EMBL" id="KAF2838272.1"/>
    </source>
</evidence>
<organism evidence="2 3">
    <name type="scientific">Patellaria atrata CBS 101060</name>
    <dbReference type="NCBI Taxonomy" id="1346257"/>
    <lineage>
        <taxon>Eukaryota</taxon>
        <taxon>Fungi</taxon>
        <taxon>Dikarya</taxon>
        <taxon>Ascomycota</taxon>
        <taxon>Pezizomycotina</taxon>
        <taxon>Dothideomycetes</taxon>
        <taxon>Dothideomycetes incertae sedis</taxon>
        <taxon>Patellariales</taxon>
        <taxon>Patellariaceae</taxon>
        <taxon>Patellaria</taxon>
    </lineage>
</organism>